<accession>A0ACC6T7B2</accession>
<keyword evidence="2" id="KW-1185">Reference proteome</keyword>
<dbReference type="Proteomes" id="UP001480082">
    <property type="component" value="Unassembled WGS sequence"/>
</dbReference>
<gene>
    <name evidence="1" type="ORF">NKI81_28665</name>
</gene>
<proteinExistence type="predicted"/>
<protein>
    <submittedName>
        <fullName evidence="1">Uncharacterized protein</fullName>
    </submittedName>
</protein>
<evidence type="ECO:0000313" key="1">
    <source>
        <dbReference type="EMBL" id="MER9287844.1"/>
    </source>
</evidence>
<dbReference type="EMBL" id="JAMYRI010000025">
    <property type="protein sequence ID" value="MER9287844.1"/>
    <property type="molecule type" value="Genomic_DNA"/>
</dbReference>
<reference evidence="1 2" key="1">
    <citation type="journal article" date="2024" name="Proc. Natl. Acad. Sci. U.S.A.">
        <title>The evolutionary genomics of adaptation to stress in wild rhizobium bacteria.</title>
        <authorList>
            <person name="Kehlet-Delgado H."/>
            <person name="Montoya A.P."/>
            <person name="Jensen K.T."/>
            <person name="Wendlandt C.E."/>
            <person name="Dexheimer C."/>
            <person name="Roberts M."/>
            <person name="Torres Martinez L."/>
            <person name="Friesen M.L."/>
            <person name="Griffitts J.S."/>
            <person name="Porter S.S."/>
        </authorList>
    </citation>
    <scope>NUCLEOTIDE SEQUENCE [LARGE SCALE GENOMIC DNA]</scope>
    <source>
        <strain evidence="1 2">M0468</strain>
    </source>
</reference>
<comment type="caution">
    <text evidence="1">The sequence shown here is derived from an EMBL/GenBank/DDBJ whole genome shotgun (WGS) entry which is preliminary data.</text>
</comment>
<evidence type="ECO:0000313" key="2">
    <source>
        <dbReference type="Proteomes" id="UP001480082"/>
    </source>
</evidence>
<organism evidence="1 2">
    <name type="scientific">Mesorhizobium australicum</name>
    <dbReference type="NCBI Taxonomy" id="536018"/>
    <lineage>
        <taxon>Bacteria</taxon>
        <taxon>Pseudomonadati</taxon>
        <taxon>Pseudomonadota</taxon>
        <taxon>Alphaproteobacteria</taxon>
        <taxon>Hyphomicrobiales</taxon>
        <taxon>Phyllobacteriaceae</taxon>
        <taxon>Mesorhizobium</taxon>
    </lineage>
</organism>
<sequence length="555" mass="61542">MSISRDKLYLLSRNVLIGANLLVVVALAATAVFIRLEGGWAKPVFRSAEEAFLHGSIGTELMPLPVALVLPDMFPEHFLPGGRDAGDWVKQFGFLRSGDPHANEGLPIGFAVSNYRPASGAPSPVPFVGFSCALCHSTEIRENDEHPGTILYGPGSVSLNLFAWLDAFQAAILAREPSPPSQTLDPASPPPYRLTLASISHAYQAKMGRKLGLSERIMIWAWLRQIRDRITGGLPRFDEPFGGTQSRDPQFVPTGPTRTQPFRTLVRSTLDRPGNDMPVYTKIATVFSEDLRHRAQFDGTIADLYARSSLAALAAGATITNMALPEIAHNIRNASDFTATLRPPRYNDMFPEIVARRDAALVRRGWEVYRQYCTDCHGDHDSATGGWVNGAKTGEVVPVAVLMTDPERVMFRHYGELAGIMFGLFPSKHPFHFPREAIWPQPGEESNVAIRGYVNAPLDGMFLRAPYLHNGSVLTLAELINLKKRRDVFYRGDNSYDPIDVGFRSPDVADARNYFKFDTTLRGNSNKGHDYPWAYDDPQRNADDLAALLEYLKTL</sequence>
<name>A0ACC6T7B2_9HYPH</name>